<feature type="transmembrane region" description="Helical" evidence="10">
    <location>
        <begin position="256"/>
        <end position="277"/>
    </location>
</feature>
<dbReference type="InterPro" id="IPR036259">
    <property type="entry name" value="MFS_trans_sf"/>
</dbReference>
<comment type="caution">
    <text evidence="11">The sequence shown here is derived from an EMBL/GenBank/DDBJ whole genome shotgun (WGS) entry which is preliminary data.</text>
</comment>
<dbReference type="Proteomes" id="UP001172681">
    <property type="component" value="Unassembled WGS sequence"/>
</dbReference>
<keyword evidence="7" id="KW-0680">Restriction system</keyword>
<feature type="transmembrane region" description="Helical" evidence="10">
    <location>
        <begin position="166"/>
        <end position="185"/>
    </location>
</feature>
<feature type="transmembrane region" description="Helical" evidence="10">
    <location>
        <begin position="320"/>
        <end position="338"/>
    </location>
</feature>
<dbReference type="InterPro" id="IPR017985">
    <property type="entry name" value="MeTrfase_CN4_CS"/>
</dbReference>
<evidence type="ECO:0000256" key="10">
    <source>
        <dbReference type="SAM" id="Phobius"/>
    </source>
</evidence>
<organism evidence="11 12">
    <name type="scientific">Knufia peltigerae</name>
    <dbReference type="NCBI Taxonomy" id="1002370"/>
    <lineage>
        <taxon>Eukaryota</taxon>
        <taxon>Fungi</taxon>
        <taxon>Dikarya</taxon>
        <taxon>Ascomycota</taxon>
        <taxon>Pezizomycotina</taxon>
        <taxon>Eurotiomycetes</taxon>
        <taxon>Chaetothyriomycetidae</taxon>
        <taxon>Chaetothyriales</taxon>
        <taxon>Trichomeriaceae</taxon>
        <taxon>Knufia</taxon>
    </lineage>
</organism>
<evidence type="ECO:0000256" key="4">
    <source>
        <dbReference type="ARBA" id="ARBA00022679"/>
    </source>
</evidence>
<keyword evidence="8 10" id="KW-1133">Transmembrane helix</keyword>
<reference evidence="11" key="1">
    <citation type="submission" date="2022-10" db="EMBL/GenBank/DDBJ databases">
        <title>Culturing micro-colonial fungi from biological soil crusts in the Mojave desert and describing Neophaeococcomyces mojavensis, and introducing the new genera and species Taxawa tesnikishii.</title>
        <authorList>
            <person name="Kurbessoian T."/>
            <person name="Stajich J.E."/>
        </authorList>
    </citation>
    <scope>NUCLEOTIDE SEQUENCE</scope>
    <source>
        <strain evidence="11">TK_35</strain>
    </source>
</reference>
<dbReference type="PANTHER" id="PTHR43791:SF62">
    <property type="entry name" value="MAJOR FACILITATOR SUPERFAMILY (MFS) PROFILE DOMAIN-CONTAINING PROTEIN"/>
    <property type="match status" value="1"/>
</dbReference>
<evidence type="ECO:0000256" key="1">
    <source>
        <dbReference type="ARBA" id="ARBA00004141"/>
    </source>
</evidence>
<dbReference type="PANTHER" id="PTHR43791">
    <property type="entry name" value="PERMEASE-RELATED"/>
    <property type="match status" value="1"/>
</dbReference>
<gene>
    <name evidence="11" type="ORF">H2204_012573</name>
</gene>
<dbReference type="GO" id="GO:0003677">
    <property type="term" value="F:DNA binding"/>
    <property type="evidence" value="ECO:0007669"/>
    <property type="project" value="InterPro"/>
</dbReference>
<evidence type="ECO:0000256" key="7">
    <source>
        <dbReference type="ARBA" id="ARBA00022747"/>
    </source>
</evidence>
<feature type="transmembrane region" description="Helical" evidence="10">
    <location>
        <begin position="197"/>
        <end position="218"/>
    </location>
</feature>
<evidence type="ECO:0000256" key="3">
    <source>
        <dbReference type="ARBA" id="ARBA00022603"/>
    </source>
</evidence>
<keyword evidence="9 10" id="KW-0472">Membrane</keyword>
<protein>
    <submittedName>
        <fullName evidence="11">Uncharacterized protein</fullName>
    </submittedName>
</protein>
<evidence type="ECO:0000256" key="2">
    <source>
        <dbReference type="ARBA" id="ARBA00022448"/>
    </source>
</evidence>
<dbReference type="InterPro" id="IPR011701">
    <property type="entry name" value="MFS"/>
</dbReference>
<comment type="subcellular location">
    <subcellularLocation>
        <location evidence="1">Membrane</location>
        <topology evidence="1">Multi-pass membrane protein</topology>
    </subcellularLocation>
</comment>
<dbReference type="GO" id="GO:0015667">
    <property type="term" value="F:site-specific DNA-methyltransferase (cytosine-N4-specific) activity"/>
    <property type="evidence" value="ECO:0007669"/>
    <property type="project" value="InterPro"/>
</dbReference>
<name>A0AA38XS45_9EURO</name>
<keyword evidence="4" id="KW-0808">Transferase</keyword>
<dbReference type="SUPFAM" id="SSF103473">
    <property type="entry name" value="MFS general substrate transporter"/>
    <property type="match status" value="1"/>
</dbReference>
<dbReference type="Pfam" id="PF07690">
    <property type="entry name" value="MFS_1"/>
    <property type="match status" value="1"/>
</dbReference>
<dbReference type="GO" id="GO:0016020">
    <property type="term" value="C:membrane"/>
    <property type="evidence" value="ECO:0007669"/>
    <property type="project" value="UniProtKB-SubCell"/>
</dbReference>
<evidence type="ECO:0000313" key="11">
    <source>
        <dbReference type="EMBL" id="KAJ9619705.1"/>
    </source>
</evidence>
<keyword evidence="3" id="KW-0489">Methyltransferase</keyword>
<dbReference type="GO" id="GO:0009307">
    <property type="term" value="P:DNA restriction-modification system"/>
    <property type="evidence" value="ECO:0007669"/>
    <property type="project" value="UniProtKB-KW"/>
</dbReference>
<dbReference type="AlphaFoldDB" id="A0AA38XS45"/>
<accession>A0AA38XS45</accession>
<dbReference type="PROSITE" id="PS00093">
    <property type="entry name" value="N4_MTASE"/>
    <property type="match status" value="1"/>
</dbReference>
<evidence type="ECO:0000256" key="9">
    <source>
        <dbReference type="ARBA" id="ARBA00023136"/>
    </source>
</evidence>
<feature type="transmembrane region" description="Helical" evidence="10">
    <location>
        <begin position="230"/>
        <end position="250"/>
    </location>
</feature>
<dbReference type="GO" id="GO:0032259">
    <property type="term" value="P:methylation"/>
    <property type="evidence" value="ECO:0007669"/>
    <property type="project" value="UniProtKB-KW"/>
</dbReference>
<sequence>MTIPNLSEQDQVEVRAEKATDESLEVAVKQDVDARLDDGNGWGAVYQSWTPEYCDETERKLLRKVDKPSPVWLPLACSRACMGLVDSQDGSGCNIIEGAISFVPAIVASLLTPELPESTTGSQKWLFSAEQLAVARDRIARDRVAQESDRSLWFGFKLALTDYRTWTFGLVLIANHAAYGFNYFYPSIVKGFNLGNNIVTLVLTSPPYLVGAAASFFISWSSYRRNERSLHIAIPMCLSITGFIISVATVNSPARYAASFRYVVGSFAANGLVYSWAASVLNQTPEKKAVATSLINVLPQLGNIMSPYFFRSQDEPRHHLALILLIVFAALCGSICLFL</sequence>
<keyword evidence="12" id="KW-1185">Reference proteome</keyword>
<keyword evidence="6 10" id="KW-0812">Transmembrane</keyword>
<evidence type="ECO:0000256" key="8">
    <source>
        <dbReference type="ARBA" id="ARBA00022989"/>
    </source>
</evidence>
<evidence type="ECO:0000256" key="5">
    <source>
        <dbReference type="ARBA" id="ARBA00022691"/>
    </source>
</evidence>
<dbReference type="FunFam" id="1.20.1250.20:FF:000013">
    <property type="entry name" value="MFS general substrate transporter"/>
    <property type="match status" value="1"/>
</dbReference>
<evidence type="ECO:0000313" key="12">
    <source>
        <dbReference type="Proteomes" id="UP001172681"/>
    </source>
</evidence>
<keyword evidence="2" id="KW-0813">Transport</keyword>
<evidence type="ECO:0000256" key="6">
    <source>
        <dbReference type="ARBA" id="ARBA00022692"/>
    </source>
</evidence>
<proteinExistence type="predicted"/>
<dbReference type="GO" id="GO:0022857">
    <property type="term" value="F:transmembrane transporter activity"/>
    <property type="evidence" value="ECO:0007669"/>
    <property type="project" value="InterPro"/>
</dbReference>
<keyword evidence="5" id="KW-0949">S-adenosyl-L-methionine</keyword>
<dbReference type="Gene3D" id="1.20.1250.20">
    <property type="entry name" value="MFS general substrate transporter like domains"/>
    <property type="match status" value="1"/>
</dbReference>
<dbReference type="EMBL" id="JAPDRN010000130">
    <property type="protein sequence ID" value="KAJ9619705.1"/>
    <property type="molecule type" value="Genomic_DNA"/>
</dbReference>